<sequence>METPDRNMLRWQVSIQEYRGNITIVNKDGNINKYAYGLSIWTLPNPHDNPSYVPTNTETQLPIEGINIKDVGTKLFEEVRERYKKDMDCHILTSLLEKYWKYTALANSSDDIL</sequence>
<keyword evidence="2" id="KW-1185">Reference proteome</keyword>
<evidence type="ECO:0000313" key="1">
    <source>
        <dbReference type="EMBL" id="MBW0499011.1"/>
    </source>
</evidence>
<dbReference type="EMBL" id="AVOT02015038">
    <property type="protein sequence ID" value="MBW0499011.1"/>
    <property type="molecule type" value="Genomic_DNA"/>
</dbReference>
<name>A0A9Q3DEI9_9BASI</name>
<reference evidence="1" key="1">
    <citation type="submission" date="2021-03" db="EMBL/GenBank/DDBJ databases">
        <title>Draft genome sequence of rust myrtle Austropuccinia psidii MF-1, a brazilian biotype.</title>
        <authorList>
            <person name="Quecine M.C."/>
            <person name="Pachon D.M.R."/>
            <person name="Bonatelli M.L."/>
            <person name="Correr F.H."/>
            <person name="Franceschini L.M."/>
            <person name="Leite T.F."/>
            <person name="Margarido G.R.A."/>
            <person name="Almeida C.A."/>
            <person name="Ferrarezi J.A."/>
            <person name="Labate C.A."/>
        </authorList>
    </citation>
    <scope>NUCLEOTIDE SEQUENCE</scope>
    <source>
        <strain evidence="1">MF-1</strain>
    </source>
</reference>
<gene>
    <name evidence="1" type="ORF">O181_038726</name>
</gene>
<comment type="caution">
    <text evidence="1">The sequence shown here is derived from an EMBL/GenBank/DDBJ whole genome shotgun (WGS) entry which is preliminary data.</text>
</comment>
<proteinExistence type="predicted"/>
<dbReference type="OrthoDB" id="425619at2759"/>
<protein>
    <submittedName>
        <fullName evidence="1">Uncharacterized protein</fullName>
    </submittedName>
</protein>
<dbReference type="Proteomes" id="UP000765509">
    <property type="component" value="Unassembled WGS sequence"/>
</dbReference>
<dbReference type="AlphaFoldDB" id="A0A9Q3DEI9"/>
<evidence type="ECO:0000313" key="2">
    <source>
        <dbReference type="Proteomes" id="UP000765509"/>
    </source>
</evidence>
<accession>A0A9Q3DEI9</accession>
<organism evidence="1 2">
    <name type="scientific">Austropuccinia psidii MF-1</name>
    <dbReference type="NCBI Taxonomy" id="1389203"/>
    <lineage>
        <taxon>Eukaryota</taxon>
        <taxon>Fungi</taxon>
        <taxon>Dikarya</taxon>
        <taxon>Basidiomycota</taxon>
        <taxon>Pucciniomycotina</taxon>
        <taxon>Pucciniomycetes</taxon>
        <taxon>Pucciniales</taxon>
        <taxon>Sphaerophragmiaceae</taxon>
        <taxon>Austropuccinia</taxon>
    </lineage>
</organism>